<dbReference type="EMBL" id="MN740677">
    <property type="protein sequence ID" value="QHS80336.1"/>
    <property type="molecule type" value="Genomic_DNA"/>
</dbReference>
<protein>
    <submittedName>
        <fullName evidence="2">Uncharacterized protein</fullName>
    </submittedName>
</protein>
<feature type="compositionally biased region" description="Pro residues" evidence="1">
    <location>
        <begin position="148"/>
        <end position="179"/>
    </location>
</feature>
<feature type="compositionally biased region" description="Polar residues" evidence="1">
    <location>
        <begin position="221"/>
        <end position="234"/>
    </location>
</feature>
<sequence>MPNCKKPDFTEMCQDIDPDKLFMTERPTYYNGKKKKKNWKEACKKNISGKDLGIFSKHERSWKIPKNYTSKQWYMLTKKQRGQIMKQKWVQLMDKYNICSADIEYKKSSKNLKKQLKEIEQKKNLPPLPPRLSKADLISAGIKLDDTPPIPPPLPSTSDLPSPPPPFPTELLPSPPPPLRKTKSKKPKKPAKRNTKKLYLNKSAKFSPNTAETWGIPLPQTPNDSPDWSTSPSNIPLELPPGLIDALQRAVGKGTSKKRKHRRKNSTQKAKKKKTQKGKKKKNKKKISRKIGGYNVRPPLRLNKQEFINMIQSNPDKFYKIIRNVRFNGLDDIDDPDYGYNEWYTGKIEYEEFNDVWGEDTFGFVIYDEDGDRIAGWDDSFQALIDGPDNEALDYQWTNIKDNGREIILQDDTGLGSGIKHRKKKTRRRKKKIKKNSTQKAKKKKTQKGKKKKNKKKSKKSKK</sequence>
<dbReference type="AlphaFoldDB" id="A0A6C0AL47"/>
<evidence type="ECO:0000256" key="1">
    <source>
        <dbReference type="SAM" id="MobiDB-lite"/>
    </source>
</evidence>
<reference evidence="2" key="1">
    <citation type="journal article" date="2020" name="Nature">
        <title>Giant virus diversity and host interactions through global metagenomics.</title>
        <authorList>
            <person name="Schulz F."/>
            <person name="Roux S."/>
            <person name="Paez-Espino D."/>
            <person name="Jungbluth S."/>
            <person name="Walsh D.A."/>
            <person name="Denef V.J."/>
            <person name="McMahon K.D."/>
            <person name="Konstantinidis K.T."/>
            <person name="Eloe-Fadrosh E.A."/>
            <person name="Kyrpides N.C."/>
            <person name="Woyke T."/>
        </authorList>
    </citation>
    <scope>NUCLEOTIDE SEQUENCE</scope>
    <source>
        <strain evidence="2">GVMAG-S-1039698-54</strain>
    </source>
</reference>
<accession>A0A6C0AL47</accession>
<feature type="region of interest" description="Disordered" evidence="1">
    <location>
        <begin position="415"/>
        <end position="463"/>
    </location>
</feature>
<evidence type="ECO:0000313" key="2">
    <source>
        <dbReference type="EMBL" id="QHS80336.1"/>
    </source>
</evidence>
<name>A0A6C0AL47_9ZZZZ</name>
<organism evidence="2">
    <name type="scientific">viral metagenome</name>
    <dbReference type="NCBI Taxonomy" id="1070528"/>
    <lineage>
        <taxon>unclassified sequences</taxon>
        <taxon>metagenomes</taxon>
        <taxon>organismal metagenomes</taxon>
    </lineage>
</organism>
<feature type="compositionally biased region" description="Basic residues" evidence="1">
    <location>
        <begin position="419"/>
        <end position="463"/>
    </location>
</feature>
<proteinExistence type="predicted"/>
<feature type="region of interest" description="Disordered" evidence="1">
    <location>
        <begin position="142"/>
        <end position="290"/>
    </location>
</feature>
<feature type="compositionally biased region" description="Basic residues" evidence="1">
    <location>
        <begin position="255"/>
        <end position="289"/>
    </location>
</feature>
<feature type="compositionally biased region" description="Basic residues" evidence="1">
    <location>
        <begin position="180"/>
        <end position="196"/>
    </location>
</feature>